<dbReference type="EMBL" id="VFNX01000002">
    <property type="protein sequence ID" value="TQK86051.1"/>
    <property type="molecule type" value="Genomic_DNA"/>
</dbReference>
<name>A0A542TGT3_9ACTN</name>
<accession>A0A542TGT3</accession>
<evidence type="ECO:0000256" key="1">
    <source>
        <dbReference type="SAM" id="MobiDB-lite"/>
    </source>
</evidence>
<feature type="region of interest" description="Disordered" evidence="1">
    <location>
        <begin position="1"/>
        <end position="25"/>
    </location>
</feature>
<protein>
    <submittedName>
        <fullName evidence="2">Uncharacterized protein</fullName>
    </submittedName>
</protein>
<dbReference type="Proteomes" id="UP000318103">
    <property type="component" value="Unassembled WGS sequence"/>
</dbReference>
<feature type="compositionally biased region" description="Basic and acidic residues" evidence="1">
    <location>
        <begin position="1"/>
        <end position="11"/>
    </location>
</feature>
<gene>
    <name evidence="2" type="ORF">FB563_6111</name>
</gene>
<keyword evidence="3" id="KW-1185">Reference proteome</keyword>
<dbReference type="RefSeq" id="WP_055708638.1">
    <property type="nucleotide sequence ID" value="NZ_JBPJFI010000001.1"/>
</dbReference>
<sequence length="81" mass="9210">MTERRDADRIHPLRRGGGPAGDPRRLVLGVVRPEQIVPRRTRWRPVADSEGTDHRAVAARYDKLAVRYEATVLVAAINEWL</sequence>
<reference evidence="2 3" key="1">
    <citation type="submission" date="2019-06" db="EMBL/GenBank/DDBJ databases">
        <title>Sequencing the genomes of 1000 actinobacteria strains.</title>
        <authorList>
            <person name="Klenk H.-P."/>
        </authorList>
    </citation>
    <scope>NUCLEOTIDE SEQUENCE [LARGE SCALE GENOMIC DNA]</scope>
    <source>
        <strain evidence="2 3">DSM 41929</strain>
    </source>
</reference>
<proteinExistence type="predicted"/>
<dbReference type="AlphaFoldDB" id="A0A542TGT3"/>
<evidence type="ECO:0000313" key="2">
    <source>
        <dbReference type="EMBL" id="TQK86051.1"/>
    </source>
</evidence>
<evidence type="ECO:0000313" key="3">
    <source>
        <dbReference type="Proteomes" id="UP000318103"/>
    </source>
</evidence>
<comment type="caution">
    <text evidence="2">The sequence shown here is derived from an EMBL/GenBank/DDBJ whole genome shotgun (WGS) entry which is preliminary data.</text>
</comment>
<organism evidence="2 3">
    <name type="scientific">Streptomyces puniciscabiei</name>
    <dbReference type="NCBI Taxonomy" id="164348"/>
    <lineage>
        <taxon>Bacteria</taxon>
        <taxon>Bacillati</taxon>
        <taxon>Actinomycetota</taxon>
        <taxon>Actinomycetes</taxon>
        <taxon>Kitasatosporales</taxon>
        <taxon>Streptomycetaceae</taxon>
        <taxon>Streptomyces</taxon>
    </lineage>
</organism>